<evidence type="ECO:0000313" key="9">
    <source>
        <dbReference type="Proteomes" id="UP000245202"/>
    </source>
</evidence>
<dbReference type="SMART" id="SM00448">
    <property type="entry name" value="REC"/>
    <property type="match status" value="1"/>
</dbReference>
<feature type="domain" description="HTH araC/xylS-type" evidence="6">
    <location>
        <begin position="316"/>
        <end position="414"/>
    </location>
</feature>
<keyword evidence="4" id="KW-0597">Phosphoprotein</keyword>
<dbReference type="AlphaFoldDB" id="A0A2R5ES02"/>
<comment type="caution">
    <text evidence="8">The sequence shown here is derived from an EMBL/GenBank/DDBJ whole genome shotgun (WGS) entry which is preliminary data.</text>
</comment>
<evidence type="ECO:0000259" key="7">
    <source>
        <dbReference type="PROSITE" id="PS50110"/>
    </source>
</evidence>
<dbReference type="InterPro" id="IPR001789">
    <property type="entry name" value="Sig_transdc_resp-reg_receiver"/>
</dbReference>
<organism evidence="8 9">
    <name type="scientific">Paenibacillus agaridevorans</name>
    <dbReference type="NCBI Taxonomy" id="171404"/>
    <lineage>
        <taxon>Bacteria</taxon>
        <taxon>Bacillati</taxon>
        <taxon>Bacillota</taxon>
        <taxon>Bacilli</taxon>
        <taxon>Bacillales</taxon>
        <taxon>Paenibacillaceae</taxon>
        <taxon>Paenibacillus</taxon>
    </lineage>
</organism>
<dbReference type="Pfam" id="PF12833">
    <property type="entry name" value="HTH_18"/>
    <property type="match status" value="1"/>
</dbReference>
<name>A0A2R5ES02_9BACL</name>
<dbReference type="InterPro" id="IPR018062">
    <property type="entry name" value="HTH_AraC-typ_CS"/>
</dbReference>
<evidence type="ECO:0000313" key="8">
    <source>
        <dbReference type="EMBL" id="GBG07828.1"/>
    </source>
</evidence>
<dbReference type="SUPFAM" id="SSF52172">
    <property type="entry name" value="CheY-like"/>
    <property type="match status" value="1"/>
</dbReference>
<feature type="domain" description="Response regulatory" evidence="7">
    <location>
        <begin position="4"/>
        <end position="121"/>
    </location>
</feature>
<evidence type="ECO:0000256" key="1">
    <source>
        <dbReference type="ARBA" id="ARBA00023015"/>
    </source>
</evidence>
<dbReference type="RefSeq" id="WP_108992833.1">
    <property type="nucleotide sequence ID" value="NZ_BDQX01000113.1"/>
</dbReference>
<sequence length="415" mass="47528">MKYRLLIVDDEREVREVLSEIVDWSELGFEVVQTLKDGRDTIAYLEQQLVDVVLSDIKMTFESGIDVARFIKERQLPVKVVLLSGYQEFQLAQEAIRNDVSDYLLKPTDLDELYRVFRNLKRELDAGAAVKQSERQDRERFASYLLFQSDAAAEEIARHLEQLNAAVDPMREPCALLEVTVTKDSGGLSRADVASSKKLLANMAAGQFPSWLMLLDEREQPPYYAVICMPTEQQQLYDQMQNSLQRLNNITALKAQLVGFQRFDNLATLLVEYRSRDPLSASSDVKQEAAVGPQRRDGDVSPSSGSQSGGGKWAIRQAVAYIEEHYHKNLSLELVAGQVHLNPVYFGQLFKNETNQNFSDYLVEVRLKHAKELLRSTPFKIYEICDKVGYKDLKYFYKLFKKHEGVTPSEYRDRS</sequence>
<dbReference type="GO" id="GO:0000160">
    <property type="term" value="P:phosphorelay signal transduction system"/>
    <property type="evidence" value="ECO:0007669"/>
    <property type="project" value="InterPro"/>
</dbReference>
<dbReference type="PRINTS" id="PR00032">
    <property type="entry name" value="HTHARAC"/>
</dbReference>
<dbReference type="PROSITE" id="PS50110">
    <property type="entry name" value="RESPONSE_REGULATORY"/>
    <property type="match status" value="1"/>
</dbReference>
<dbReference type="PROSITE" id="PS00041">
    <property type="entry name" value="HTH_ARAC_FAMILY_1"/>
    <property type="match status" value="1"/>
</dbReference>
<evidence type="ECO:0000256" key="3">
    <source>
        <dbReference type="ARBA" id="ARBA00023163"/>
    </source>
</evidence>
<dbReference type="EMBL" id="BDQX01000113">
    <property type="protein sequence ID" value="GBG07828.1"/>
    <property type="molecule type" value="Genomic_DNA"/>
</dbReference>
<dbReference type="Gene3D" id="3.40.50.2300">
    <property type="match status" value="1"/>
</dbReference>
<dbReference type="Gene3D" id="1.10.10.60">
    <property type="entry name" value="Homeodomain-like"/>
    <property type="match status" value="2"/>
</dbReference>
<dbReference type="InterPro" id="IPR011006">
    <property type="entry name" value="CheY-like_superfamily"/>
</dbReference>
<dbReference type="CDD" id="cd17536">
    <property type="entry name" value="REC_YesN-like"/>
    <property type="match status" value="1"/>
</dbReference>
<dbReference type="GO" id="GO:0003700">
    <property type="term" value="F:DNA-binding transcription factor activity"/>
    <property type="evidence" value="ECO:0007669"/>
    <property type="project" value="InterPro"/>
</dbReference>
<keyword evidence="9" id="KW-1185">Reference proteome</keyword>
<dbReference type="InterPro" id="IPR009057">
    <property type="entry name" value="Homeodomain-like_sf"/>
</dbReference>
<keyword evidence="3" id="KW-0804">Transcription</keyword>
<keyword evidence="1" id="KW-0805">Transcription regulation</keyword>
<dbReference type="Proteomes" id="UP000245202">
    <property type="component" value="Unassembled WGS sequence"/>
</dbReference>
<dbReference type="SMART" id="SM00342">
    <property type="entry name" value="HTH_ARAC"/>
    <property type="match status" value="1"/>
</dbReference>
<protein>
    <submittedName>
        <fullName evidence="8">DNA-binding response regulator</fullName>
    </submittedName>
</protein>
<evidence type="ECO:0000259" key="6">
    <source>
        <dbReference type="PROSITE" id="PS01124"/>
    </source>
</evidence>
<dbReference type="PANTHER" id="PTHR43280">
    <property type="entry name" value="ARAC-FAMILY TRANSCRIPTIONAL REGULATOR"/>
    <property type="match status" value="1"/>
</dbReference>
<dbReference type="PROSITE" id="PS01124">
    <property type="entry name" value="HTH_ARAC_FAMILY_2"/>
    <property type="match status" value="1"/>
</dbReference>
<evidence type="ECO:0000256" key="4">
    <source>
        <dbReference type="PROSITE-ProRule" id="PRU00169"/>
    </source>
</evidence>
<gene>
    <name evidence="8" type="ORF">PAT3040_02389</name>
</gene>
<dbReference type="InterPro" id="IPR020449">
    <property type="entry name" value="Tscrpt_reg_AraC-type_HTH"/>
</dbReference>
<accession>A0A2R5ES02</accession>
<dbReference type="GO" id="GO:0043565">
    <property type="term" value="F:sequence-specific DNA binding"/>
    <property type="evidence" value="ECO:0007669"/>
    <property type="project" value="InterPro"/>
</dbReference>
<feature type="modified residue" description="4-aspartylphosphate" evidence="4">
    <location>
        <position position="56"/>
    </location>
</feature>
<evidence type="ECO:0000256" key="2">
    <source>
        <dbReference type="ARBA" id="ARBA00023125"/>
    </source>
</evidence>
<feature type="region of interest" description="Disordered" evidence="5">
    <location>
        <begin position="282"/>
        <end position="311"/>
    </location>
</feature>
<dbReference type="PANTHER" id="PTHR43280:SF2">
    <property type="entry name" value="HTH-TYPE TRANSCRIPTIONAL REGULATOR EXSA"/>
    <property type="match status" value="1"/>
</dbReference>
<dbReference type="Pfam" id="PF00072">
    <property type="entry name" value="Response_reg"/>
    <property type="match status" value="1"/>
</dbReference>
<keyword evidence="2 8" id="KW-0238">DNA-binding</keyword>
<evidence type="ECO:0000256" key="5">
    <source>
        <dbReference type="SAM" id="MobiDB-lite"/>
    </source>
</evidence>
<dbReference type="InterPro" id="IPR018060">
    <property type="entry name" value="HTH_AraC"/>
</dbReference>
<reference evidence="8 9" key="1">
    <citation type="submission" date="2017-08" db="EMBL/GenBank/DDBJ databases">
        <title>Substantial Increase in Enzyme Production by Combined Drug-Resistance Mutations in Paenibacillus agaridevorans.</title>
        <authorList>
            <person name="Tanaka Y."/>
            <person name="Funane K."/>
            <person name="Hosaka T."/>
            <person name="Shiwa Y."/>
            <person name="Fujita N."/>
            <person name="Miyazaki T."/>
            <person name="Yoshikawa H."/>
            <person name="Murakami K."/>
            <person name="Kasahara K."/>
            <person name="Inaoka T."/>
            <person name="Hiraga Y."/>
            <person name="Ochi K."/>
        </authorList>
    </citation>
    <scope>NUCLEOTIDE SEQUENCE [LARGE SCALE GENOMIC DNA]</scope>
    <source>
        <strain evidence="8 9">T-3040</strain>
    </source>
</reference>
<proteinExistence type="predicted"/>
<dbReference type="SUPFAM" id="SSF46689">
    <property type="entry name" value="Homeodomain-like"/>
    <property type="match status" value="2"/>
</dbReference>